<organism evidence="10 11">
    <name type="scientific">Nocardioides panacihumi</name>
    <dbReference type="NCBI Taxonomy" id="400774"/>
    <lineage>
        <taxon>Bacteria</taxon>
        <taxon>Bacillati</taxon>
        <taxon>Actinomycetota</taxon>
        <taxon>Actinomycetes</taxon>
        <taxon>Propionibacteriales</taxon>
        <taxon>Nocardioidaceae</taxon>
        <taxon>Nocardioides</taxon>
    </lineage>
</organism>
<evidence type="ECO:0000256" key="1">
    <source>
        <dbReference type="ARBA" id="ARBA00004651"/>
    </source>
</evidence>
<keyword evidence="5 9" id="KW-0812">Transmembrane</keyword>
<comment type="caution">
    <text evidence="10">The sequence shown here is derived from an EMBL/GenBank/DDBJ whole genome shotgun (WGS) entry which is preliminary data.</text>
</comment>
<accession>A0ABP5C4A5</accession>
<dbReference type="InterPro" id="IPR002191">
    <property type="entry name" value="Bac_export_3"/>
</dbReference>
<evidence type="ECO:0000256" key="5">
    <source>
        <dbReference type="ARBA" id="ARBA00022692"/>
    </source>
</evidence>
<dbReference type="InterPro" id="IPR006305">
    <property type="entry name" value="FliQ"/>
</dbReference>
<name>A0ABP5C4A5_9ACTN</name>
<evidence type="ECO:0000256" key="2">
    <source>
        <dbReference type="ARBA" id="ARBA00006156"/>
    </source>
</evidence>
<evidence type="ECO:0000256" key="3">
    <source>
        <dbReference type="ARBA" id="ARBA00021718"/>
    </source>
</evidence>
<dbReference type="PANTHER" id="PTHR34040:SF2">
    <property type="entry name" value="FLAGELLAR BIOSYNTHETIC PROTEIN FLIQ"/>
    <property type="match status" value="1"/>
</dbReference>
<comment type="subcellular location">
    <subcellularLocation>
        <location evidence="1 9">Cell membrane</location>
        <topology evidence="1">Multi-pass membrane protein</topology>
    </subcellularLocation>
    <subcellularLocation>
        <location evidence="9">Bacterial flagellum basal body</location>
    </subcellularLocation>
</comment>
<comment type="similarity">
    <text evidence="2 9">Belongs to the FliQ/MopD/SpaQ family.</text>
</comment>
<feature type="transmembrane region" description="Helical" evidence="9">
    <location>
        <begin position="65"/>
        <end position="84"/>
    </location>
</feature>
<evidence type="ECO:0000313" key="10">
    <source>
        <dbReference type="EMBL" id="GAA1957584.1"/>
    </source>
</evidence>
<protein>
    <recommendedName>
        <fullName evidence="3 9">Flagellar biosynthetic protein FliQ</fullName>
    </recommendedName>
</protein>
<feature type="transmembrane region" description="Helical" evidence="9">
    <location>
        <begin position="34"/>
        <end position="53"/>
    </location>
</feature>
<dbReference type="EMBL" id="BAAAPB010000001">
    <property type="protein sequence ID" value="GAA1957584.1"/>
    <property type="molecule type" value="Genomic_DNA"/>
</dbReference>
<evidence type="ECO:0000256" key="9">
    <source>
        <dbReference type="RuleBase" id="RU364090"/>
    </source>
</evidence>
<dbReference type="PIRSF" id="PIRSF004669">
    <property type="entry name" value="FliQ"/>
    <property type="match status" value="1"/>
</dbReference>
<keyword evidence="7 9" id="KW-0472">Membrane</keyword>
<evidence type="ECO:0000256" key="8">
    <source>
        <dbReference type="ARBA" id="ARBA00023143"/>
    </source>
</evidence>
<keyword evidence="10" id="KW-0282">Flagellum</keyword>
<reference evidence="11" key="1">
    <citation type="journal article" date="2019" name="Int. J. Syst. Evol. Microbiol.">
        <title>The Global Catalogue of Microorganisms (GCM) 10K type strain sequencing project: providing services to taxonomists for standard genome sequencing and annotation.</title>
        <authorList>
            <consortium name="The Broad Institute Genomics Platform"/>
            <consortium name="The Broad Institute Genome Sequencing Center for Infectious Disease"/>
            <person name="Wu L."/>
            <person name="Ma J."/>
        </authorList>
    </citation>
    <scope>NUCLEOTIDE SEQUENCE [LARGE SCALE GENOMIC DNA]</scope>
    <source>
        <strain evidence="11">JCM 15309</strain>
    </source>
</reference>
<keyword evidence="10" id="KW-0966">Cell projection</keyword>
<dbReference type="Pfam" id="PF01313">
    <property type="entry name" value="Bac_export_3"/>
    <property type="match status" value="1"/>
</dbReference>
<dbReference type="PANTHER" id="PTHR34040">
    <property type="entry name" value="FLAGELLAR BIOSYNTHETIC PROTEIN FLIQ"/>
    <property type="match status" value="1"/>
</dbReference>
<dbReference type="Proteomes" id="UP001500571">
    <property type="component" value="Unassembled WGS sequence"/>
</dbReference>
<evidence type="ECO:0000313" key="11">
    <source>
        <dbReference type="Proteomes" id="UP001500571"/>
    </source>
</evidence>
<keyword evidence="8 9" id="KW-0975">Bacterial flagellum</keyword>
<proteinExistence type="inferred from homology"/>
<evidence type="ECO:0000256" key="6">
    <source>
        <dbReference type="ARBA" id="ARBA00022989"/>
    </source>
</evidence>
<gene>
    <name evidence="9 10" type="primary">fliQ</name>
    <name evidence="10" type="ORF">GCM10009798_16250</name>
</gene>
<dbReference type="PRINTS" id="PR00952">
    <property type="entry name" value="TYPE3IMQPROT"/>
</dbReference>
<keyword evidence="11" id="KW-1185">Reference proteome</keyword>
<keyword evidence="10" id="KW-0969">Cilium</keyword>
<keyword evidence="6 9" id="KW-1133">Transmembrane helix</keyword>
<sequence length="103" mass="11121">MIPVHLTVHLTGLELTDTAIIGLALKTMLVAFKLSAPILATSLVVGFTISLFQSMTQIQEVTLSFVPKVIGVGIALLICGNWMLHTMVSFTQHLFESIPSLLS</sequence>
<evidence type="ECO:0000256" key="7">
    <source>
        <dbReference type="ARBA" id="ARBA00023136"/>
    </source>
</evidence>
<dbReference type="NCBIfam" id="TIGR01402">
    <property type="entry name" value="fliQ"/>
    <property type="match status" value="1"/>
</dbReference>
<evidence type="ECO:0000256" key="4">
    <source>
        <dbReference type="ARBA" id="ARBA00022475"/>
    </source>
</evidence>
<keyword evidence="4 9" id="KW-1003">Cell membrane</keyword>
<comment type="function">
    <text evidence="9">Role in flagellar biosynthesis.</text>
</comment>